<dbReference type="InterPro" id="IPR051803">
    <property type="entry name" value="TA_system_RelE-like_toxin"/>
</dbReference>
<geneLocation type="plasmid" evidence="5">
    <name>do28_2 dna</name>
</geneLocation>
<dbReference type="PIRSF" id="PIRSF029218">
    <property type="entry name" value="ParE"/>
    <property type="match status" value="1"/>
</dbReference>
<accession>A0A5K8A308</accession>
<sequence>MASTKAEYRLSPKAVEDMEAIWLYSLTHWGAKQTGRYIDDVIGAFELLAQNPEIGTACNHIRQNYRRYPIKRHVVYYRVTDYGIEVMRILHDRMLSTRHL</sequence>
<dbReference type="EMBL" id="AP021878">
    <property type="protein sequence ID" value="BBO86816.1"/>
    <property type="molecule type" value="Genomic_DNA"/>
</dbReference>
<dbReference type="PANTHER" id="PTHR33755">
    <property type="entry name" value="TOXIN PARE1-RELATED"/>
    <property type="match status" value="1"/>
</dbReference>
<evidence type="ECO:0000313" key="4">
    <source>
        <dbReference type="EMBL" id="BBO86816.1"/>
    </source>
</evidence>
<dbReference type="InterPro" id="IPR028344">
    <property type="entry name" value="ParE1/4"/>
</dbReference>
<gene>
    <name evidence="4" type="ORF">DSCO28_73820</name>
</gene>
<dbReference type="InterPro" id="IPR035093">
    <property type="entry name" value="RelE/ParE_toxin_dom_sf"/>
</dbReference>
<evidence type="ECO:0000256" key="2">
    <source>
        <dbReference type="ARBA" id="ARBA00022649"/>
    </source>
</evidence>
<name>A0A5K8A308_9BACT</name>
<organism evidence="4 5">
    <name type="scientific">Desulfosarcina ovata subsp. sediminis</name>
    <dbReference type="NCBI Taxonomy" id="885957"/>
    <lineage>
        <taxon>Bacteria</taxon>
        <taxon>Pseudomonadati</taxon>
        <taxon>Thermodesulfobacteriota</taxon>
        <taxon>Desulfobacteria</taxon>
        <taxon>Desulfobacterales</taxon>
        <taxon>Desulfosarcinaceae</taxon>
        <taxon>Desulfosarcina</taxon>
    </lineage>
</organism>
<dbReference type="Proteomes" id="UP000425960">
    <property type="component" value="Plasmid Do28_2"/>
</dbReference>
<proteinExistence type="inferred from homology"/>
<dbReference type="KEGG" id="dov:DSCO28_73820"/>
<dbReference type="AlphaFoldDB" id="A0A5K8A308"/>
<dbReference type="Pfam" id="PF05016">
    <property type="entry name" value="ParE_toxin"/>
    <property type="match status" value="1"/>
</dbReference>
<dbReference type="InterPro" id="IPR007712">
    <property type="entry name" value="RelE/ParE_toxin"/>
</dbReference>
<dbReference type="RefSeq" id="WP_155326392.1">
    <property type="nucleotide sequence ID" value="NZ_AP021878.1"/>
</dbReference>
<keyword evidence="4" id="KW-0614">Plasmid</keyword>
<comment type="similarity">
    <text evidence="1 3">Belongs to the RelE toxin family.</text>
</comment>
<dbReference type="PANTHER" id="PTHR33755:SF9">
    <property type="entry name" value="TOXIN PARE1"/>
    <property type="match status" value="1"/>
</dbReference>
<evidence type="ECO:0000313" key="5">
    <source>
        <dbReference type="Proteomes" id="UP000425960"/>
    </source>
</evidence>
<protein>
    <recommendedName>
        <fullName evidence="3">Toxin</fullName>
    </recommendedName>
</protein>
<keyword evidence="2" id="KW-1277">Toxin-antitoxin system</keyword>
<reference evidence="4 5" key="1">
    <citation type="submission" date="2019-11" db="EMBL/GenBank/DDBJ databases">
        <title>Comparative genomics of hydrocarbon-degrading Desulfosarcina strains.</title>
        <authorList>
            <person name="Watanabe M."/>
            <person name="Kojima H."/>
            <person name="Fukui M."/>
        </authorList>
    </citation>
    <scope>NUCLEOTIDE SEQUENCE [LARGE SCALE GENOMIC DNA]</scope>
    <source>
        <strain evidence="4 5">28bB2T</strain>
        <plasmid evidence="5">do28_2 dna</plasmid>
    </source>
</reference>
<dbReference type="Gene3D" id="3.30.2310.20">
    <property type="entry name" value="RelE-like"/>
    <property type="match status" value="1"/>
</dbReference>
<evidence type="ECO:0000256" key="3">
    <source>
        <dbReference type="PIRNR" id="PIRNR029218"/>
    </source>
</evidence>
<evidence type="ECO:0000256" key="1">
    <source>
        <dbReference type="ARBA" id="ARBA00006226"/>
    </source>
</evidence>